<keyword evidence="2" id="KW-1185">Reference proteome</keyword>
<proteinExistence type="predicted"/>
<gene>
    <name evidence="1" type="ORF">FHS48_003959</name>
</gene>
<comment type="caution">
    <text evidence="1">The sequence shown here is derived from an EMBL/GenBank/DDBJ whole genome shotgun (WGS) entry which is preliminary data.</text>
</comment>
<evidence type="ECO:0000313" key="2">
    <source>
        <dbReference type="Proteomes" id="UP000544872"/>
    </source>
</evidence>
<dbReference type="Proteomes" id="UP000544872">
    <property type="component" value="Unassembled WGS sequence"/>
</dbReference>
<organism evidence="1 2">
    <name type="scientific">Novispirillum itersonii</name>
    <name type="common">Aquaspirillum itersonii</name>
    <dbReference type="NCBI Taxonomy" id="189"/>
    <lineage>
        <taxon>Bacteria</taxon>
        <taxon>Pseudomonadati</taxon>
        <taxon>Pseudomonadota</taxon>
        <taxon>Alphaproteobacteria</taxon>
        <taxon>Rhodospirillales</taxon>
        <taxon>Novispirillaceae</taxon>
        <taxon>Novispirillum</taxon>
    </lineage>
</organism>
<dbReference type="RefSeq" id="WP_184266654.1">
    <property type="nucleotide sequence ID" value="NZ_JACIIX010000031.1"/>
</dbReference>
<evidence type="ECO:0000313" key="1">
    <source>
        <dbReference type="EMBL" id="MBB6212503.1"/>
    </source>
</evidence>
<reference evidence="1 2" key="1">
    <citation type="submission" date="2020-08" db="EMBL/GenBank/DDBJ databases">
        <title>Genomic Encyclopedia of Type Strains, Phase IV (KMG-IV): sequencing the most valuable type-strain genomes for metagenomic binning, comparative biology and taxonomic classification.</title>
        <authorList>
            <person name="Goeker M."/>
        </authorList>
    </citation>
    <scope>NUCLEOTIDE SEQUENCE [LARGE SCALE GENOMIC DNA]</scope>
    <source>
        <strain evidence="1 2">DSM 11590</strain>
    </source>
</reference>
<sequence>MTRTGDTEEAYRLLRTLAPSEVQEVALRAGYALGRGTLTIAQFTAMVVRAAALKLTGKEMR</sequence>
<accession>A0A7W9ZKA2</accession>
<dbReference type="AlphaFoldDB" id="A0A7W9ZKA2"/>
<dbReference type="EMBL" id="JACIIX010000031">
    <property type="protein sequence ID" value="MBB6212503.1"/>
    <property type="molecule type" value="Genomic_DNA"/>
</dbReference>
<protein>
    <submittedName>
        <fullName evidence="1">Uncharacterized protein</fullName>
    </submittedName>
</protein>
<name>A0A7W9ZKA2_NOVIT</name>